<dbReference type="RefSeq" id="XP_033446853.1">
    <property type="nucleotide sequence ID" value="XM_033596370.1"/>
</dbReference>
<proteinExistence type="predicted"/>
<feature type="region of interest" description="Disordered" evidence="1">
    <location>
        <begin position="1"/>
        <end position="133"/>
    </location>
</feature>
<name>A0A6A5RE74_9PLEO</name>
<dbReference type="PANTHER" id="PTHR37540:SF5">
    <property type="entry name" value="TRANSCRIPTION FACTOR DOMAIN-CONTAINING PROTEIN"/>
    <property type="match status" value="1"/>
</dbReference>
<evidence type="ECO:0000313" key="3">
    <source>
        <dbReference type="Proteomes" id="UP000800082"/>
    </source>
</evidence>
<feature type="compositionally biased region" description="Polar residues" evidence="1">
    <location>
        <begin position="89"/>
        <end position="99"/>
    </location>
</feature>
<gene>
    <name evidence="2" type="ORF">M421DRAFT_67080</name>
</gene>
<sequence>RLKRRRVKREGPPQLQFVIATDPSQFKDEDAKRSVRSQAMIHWRHEEDKKKKTGDHKDDARSDPAGLGIVRKATASERTASIPARSKDQGPTQSWTVSQGLGFDQSQRETLRMGSGSFASDSDSSSLLGTGSSSWQLTANETTGYFPRYRNPTRDMADKGVIDYEESERHEERQLRSLVVGLASFYNVGGSHDPFDVLPQFRNPRLDALFLSRNCMRAFASDSTMKKWLPLMLSHPHIILSSTVLASTWLDMQNKCSGDSTTTAMVKTETIGMIRERFANPATQLDDATLIVILHLFAGEMWACNEQALRVHERGVAALIARRGGLGTFVHNRALAEVTLVCCYHCNIFCEAEILQALREKLPANSAPVSAEAALPESPLYCPRSTFLTISDDARCSMSTLDILSDVRDLTSIFVARNTRLNQVRDSDAVDTERSSPPDDAYEAMVCAIRTRLAQAPSAHTPGVSISGDWVYEACRITGIIYTTAIAMGVPFSVAADPNYTNLLGSSSPFSTWDSDQQFVKPHLTETLYETLKRADTSNVWGNMSGVLYWVSAVGAAAARIPSAMDMAQQDRFAPEAYSVWIRRCLIMTATRTMIVLVFEHPTAIIAAQRTLLTVQELIGSHASRHVET</sequence>
<dbReference type="EMBL" id="ML978976">
    <property type="protein sequence ID" value="KAF1926601.1"/>
    <property type="molecule type" value="Genomic_DNA"/>
</dbReference>
<dbReference type="GeneID" id="54354037"/>
<reference evidence="2" key="1">
    <citation type="journal article" date="2020" name="Stud. Mycol.">
        <title>101 Dothideomycetes genomes: a test case for predicting lifestyles and emergence of pathogens.</title>
        <authorList>
            <person name="Haridas S."/>
            <person name="Albert R."/>
            <person name="Binder M."/>
            <person name="Bloem J."/>
            <person name="Labutti K."/>
            <person name="Salamov A."/>
            <person name="Andreopoulos B."/>
            <person name="Baker S."/>
            <person name="Barry K."/>
            <person name="Bills G."/>
            <person name="Bluhm B."/>
            <person name="Cannon C."/>
            <person name="Castanera R."/>
            <person name="Culley D."/>
            <person name="Daum C."/>
            <person name="Ezra D."/>
            <person name="Gonzalez J."/>
            <person name="Henrissat B."/>
            <person name="Kuo A."/>
            <person name="Liang C."/>
            <person name="Lipzen A."/>
            <person name="Lutzoni F."/>
            <person name="Magnuson J."/>
            <person name="Mondo S."/>
            <person name="Nolan M."/>
            <person name="Ohm R."/>
            <person name="Pangilinan J."/>
            <person name="Park H.-J."/>
            <person name="Ramirez L."/>
            <person name="Alfaro M."/>
            <person name="Sun H."/>
            <person name="Tritt A."/>
            <person name="Yoshinaga Y."/>
            <person name="Zwiers L.-H."/>
            <person name="Turgeon B."/>
            <person name="Goodwin S."/>
            <person name="Spatafora J."/>
            <person name="Crous P."/>
            <person name="Grigoriev I."/>
        </authorList>
    </citation>
    <scope>NUCLEOTIDE SEQUENCE</scope>
    <source>
        <strain evidence="2">CBS 183.55</strain>
    </source>
</reference>
<feature type="non-terminal residue" evidence="2">
    <location>
        <position position="1"/>
    </location>
</feature>
<dbReference type="OrthoDB" id="415825at2759"/>
<dbReference type="AlphaFoldDB" id="A0A6A5RE74"/>
<dbReference type="PANTHER" id="PTHR37540">
    <property type="entry name" value="TRANSCRIPTION FACTOR (ACR-2), PUTATIVE-RELATED-RELATED"/>
    <property type="match status" value="1"/>
</dbReference>
<protein>
    <recommendedName>
        <fullName evidence="4">Transcription factor domain-containing protein</fullName>
    </recommendedName>
</protein>
<dbReference type="Proteomes" id="UP000800082">
    <property type="component" value="Unassembled WGS sequence"/>
</dbReference>
<organism evidence="2 3">
    <name type="scientific">Didymella exigua CBS 183.55</name>
    <dbReference type="NCBI Taxonomy" id="1150837"/>
    <lineage>
        <taxon>Eukaryota</taxon>
        <taxon>Fungi</taxon>
        <taxon>Dikarya</taxon>
        <taxon>Ascomycota</taxon>
        <taxon>Pezizomycotina</taxon>
        <taxon>Dothideomycetes</taxon>
        <taxon>Pleosporomycetidae</taxon>
        <taxon>Pleosporales</taxon>
        <taxon>Pleosporineae</taxon>
        <taxon>Didymellaceae</taxon>
        <taxon>Didymella</taxon>
    </lineage>
</organism>
<evidence type="ECO:0000313" key="2">
    <source>
        <dbReference type="EMBL" id="KAF1926601.1"/>
    </source>
</evidence>
<feature type="compositionally biased region" description="Basic and acidic residues" evidence="1">
    <location>
        <begin position="43"/>
        <end position="62"/>
    </location>
</feature>
<keyword evidence="3" id="KW-1185">Reference proteome</keyword>
<feature type="compositionally biased region" description="Low complexity" evidence="1">
    <location>
        <begin position="114"/>
        <end position="133"/>
    </location>
</feature>
<evidence type="ECO:0008006" key="4">
    <source>
        <dbReference type="Google" id="ProtNLM"/>
    </source>
</evidence>
<accession>A0A6A5RE74</accession>
<evidence type="ECO:0000256" key="1">
    <source>
        <dbReference type="SAM" id="MobiDB-lite"/>
    </source>
</evidence>